<sequence>MEHRSNCLEEYCPAGYYCTDAGCCPSSKSLAECGATVKLTASPPSATTTAPAVPDDRNSTSVRTSSSRSSSTRTSIQLSPTSSESNDFPGTTPLPPSAIQPSIPSSSPASPPAQTRNAAGKLEGGILAGAFGMLAMVL</sequence>
<protein>
    <submittedName>
        <fullName evidence="1">Uncharacterized protein</fullName>
    </submittedName>
</protein>
<evidence type="ECO:0000313" key="1">
    <source>
        <dbReference type="EMBL" id="KAI2384555.1"/>
    </source>
</evidence>
<organism evidence="1">
    <name type="scientific">Ophidiomyces ophidiicola</name>
    <dbReference type="NCBI Taxonomy" id="1387563"/>
    <lineage>
        <taxon>Eukaryota</taxon>
        <taxon>Fungi</taxon>
        <taxon>Dikarya</taxon>
        <taxon>Ascomycota</taxon>
        <taxon>Pezizomycotina</taxon>
        <taxon>Eurotiomycetes</taxon>
        <taxon>Eurotiomycetidae</taxon>
        <taxon>Onygenales</taxon>
        <taxon>Onygenaceae</taxon>
        <taxon>Ophidiomyces</taxon>
    </lineage>
</organism>
<comment type="caution">
    <text evidence="1">The sequence shown here is derived from an EMBL/GenBank/DDBJ whole genome shotgun (WGS) entry which is preliminary data.</text>
</comment>
<proteinExistence type="predicted"/>
<dbReference type="EMBL" id="JALBCA010000071">
    <property type="protein sequence ID" value="KAI2384555.1"/>
    <property type="molecule type" value="Genomic_DNA"/>
</dbReference>
<gene>
    <name evidence="1" type="ORF">LOY88_004603</name>
</gene>
<name>A0ACB8UT27_9EURO</name>
<reference evidence="1" key="1">
    <citation type="journal article" date="2022" name="bioRxiv">
        <title>Population genetic analysis of Ophidiomyces ophidiicola, the causative agent of snake fungal disease, indicates recent introductions to the USA.</title>
        <authorList>
            <person name="Ladner J.T."/>
            <person name="Palmer J.M."/>
            <person name="Ettinger C.L."/>
            <person name="Stajich J.E."/>
            <person name="Farrell T.M."/>
            <person name="Glorioso B.M."/>
            <person name="Lawson B."/>
            <person name="Price S.J."/>
            <person name="Stengle A.G."/>
            <person name="Grear D.A."/>
            <person name="Lorch J.M."/>
        </authorList>
    </citation>
    <scope>NUCLEOTIDE SEQUENCE</scope>
    <source>
        <strain evidence="1">NWHC 24266-5</strain>
    </source>
</reference>
<accession>A0ACB8UT27</accession>